<organism evidence="1 2">
    <name type="scientific">Acetobacter pasteurianus</name>
    <name type="common">Acetobacter turbidans</name>
    <dbReference type="NCBI Taxonomy" id="438"/>
    <lineage>
        <taxon>Bacteria</taxon>
        <taxon>Pseudomonadati</taxon>
        <taxon>Pseudomonadota</taxon>
        <taxon>Alphaproteobacteria</taxon>
        <taxon>Acetobacterales</taxon>
        <taxon>Acetobacteraceae</taxon>
        <taxon>Acetobacter</taxon>
    </lineage>
</organism>
<keyword evidence="1" id="KW-0560">Oxidoreductase</keyword>
<comment type="caution">
    <text evidence="1">The sequence shown here is derived from an EMBL/GenBank/DDBJ whole genome shotgun (WGS) entry which is preliminary data.</text>
</comment>
<dbReference type="OMA" id="IAVWLDA"/>
<name>A0A0K0TCB0_ACEPA</name>
<dbReference type="AlphaFoldDB" id="A0A0K0TCB0"/>
<dbReference type="Pfam" id="PF11011">
    <property type="entry name" value="DUF2849"/>
    <property type="match status" value="1"/>
</dbReference>
<dbReference type="eggNOG" id="ENOG50339T3">
    <property type="taxonomic scope" value="Bacteria"/>
</dbReference>
<protein>
    <submittedName>
        <fullName evidence="1">Assimilatory sulfite reductase (NADPH)</fullName>
        <ecNumber evidence="1">1.8.1.2</ecNumber>
    </submittedName>
</protein>
<dbReference type="PATRIC" id="fig|438.10.peg.2088"/>
<reference evidence="1 2" key="1">
    <citation type="submission" date="2016-05" db="EMBL/GenBank/DDBJ databases">
        <title>Genome sequencing of Acetobacter pasteurianus strain SRCM100623.</title>
        <authorList>
            <person name="Song Y.R."/>
        </authorList>
    </citation>
    <scope>NUCLEOTIDE SEQUENCE [LARGE SCALE GENOMIC DNA]</scope>
    <source>
        <strain evidence="1 2">SRCM100623</strain>
    </source>
</reference>
<dbReference type="GeneID" id="60376209"/>
<sequence>MDRRNNRRDEQGLSVVTANRLLDGRIVWLDAQGKWQLFIQQAHPFPNAEMEQVLARQNAKAAADEVVGVYGVQVEQTSSGLLPITTRERIRALGPSVHAEFTPAWQAAQHASA</sequence>
<dbReference type="InterPro" id="IPR021270">
    <property type="entry name" value="DUF2849"/>
</dbReference>
<gene>
    <name evidence="1" type="primary">cysI</name>
    <name evidence="1" type="ORF">SRCM100623_01577</name>
</gene>
<accession>A0A368AF75</accession>
<evidence type="ECO:0000313" key="2">
    <source>
        <dbReference type="Proteomes" id="UP000093796"/>
    </source>
</evidence>
<proteinExistence type="predicted"/>
<accession>A0A0K0TCB0</accession>
<dbReference type="EC" id="1.8.1.2" evidence="1"/>
<dbReference type="Proteomes" id="UP000093796">
    <property type="component" value="Unassembled WGS sequence"/>
</dbReference>
<dbReference type="EMBL" id="LYUD01000099">
    <property type="protein sequence ID" value="OAZ73032.1"/>
    <property type="molecule type" value="Genomic_DNA"/>
</dbReference>
<evidence type="ECO:0000313" key="1">
    <source>
        <dbReference type="EMBL" id="OAZ73032.1"/>
    </source>
</evidence>
<dbReference type="OrthoDB" id="9815695at2"/>
<dbReference type="RefSeq" id="WP_003628795.1">
    <property type="nucleotide sequence ID" value="NZ_BSCN01000008.1"/>
</dbReference>
<dbReference type="GO" id="GO:0004783">
    <property type="term" value="F:sulfite reductase (NADPH) activity"/>
    <property type="evidence" value="ECO:0007669"/>
    <property type="project" value="UniProtKB-EC"/>
</dbReference>